<evidence type="ECO:0000256" key="9">
    <source>
        <dbReference type="ARBA" id="ARBA00023310"/>
    </source>
</evidence>
<evidence type="ECO:0000256" key="5">
    <source>
        <dbReference type="ARBA" id="ARBA00022781"/>
    </source>
</evidence>
<dbReference type="Gene3D" id="1.10.287.80">
    <property type="entry name" value="ATP synthase, gamma subunit, helix hairpin domain"/>
    <property type="match status" value="2"/>
</dbReference>
<dbReference type="CDD" id="cd12151">
    <property type="entry name" value="F1-ATPase_gamma"/>
    <property type="match status" value="1"/>
</dbReference>
<name>A0ABX5VP77_9MICO</name>
<keyword evidence="8 10" id="KW-0139">CF(1)</keyword>
<dbReference type="NCBIfam" id="NF004145">
    <property type="entry name" value="PRK05621.1-2"/>
    <property type="match status" value="1"/>
</dbReference>
<evidence type="ECO:0000256" key="2">
    <source>
        <dbReference type="ARBA" id="ARBA00004170"/>
    </source>
</evidence>
<keyword evidence="6 10" id="KW-0406">Ion transport</keyword>
<proteinExistence type="inferred from homology"/>
<dbReference type="Gene3D" id="3.40.1380.10">
    <property type="match status" value="1"/>
</dbReference>
<evidence type="ECO:0000256" key="7">
    <source>
        <dbReference type="ARBA" id="ARBA00023136"/>
    </source>
</evidence>
<dbReference type="PRINTS" id="PR00126">
    <property type="entry name" value="ATPASEGAMMA"/>
</dbReference>
<dbReference type="Pfam" id="PF00231">
    <property type="entry name" value="ATP-synt"/>
    <property type="match status" value="1"/>
</dbReference>
<dbReference type="PANTHER" id="PTHR11693:SF22">
    <property type="entry name" value="ATP SYNTHASE SUBUNIT GAMMA, MITOCHONDRIAL"/>
    <property type="match status" value="1"/>
</dbReference>
<comment type="function">
    <text evidence="1 10">Produces ATP from ADP in the presence of a proton gradient across the membrane. The gamma chain is believed to be important in regulating ATPase activity and the flow of protons through the CF(0) complex.</text>
</comment>
<evidence type="ECO:0000256" key="4">
    <source>
        <dbReference type="ARBA" id="ARBA00022448"/>
    </source>
</evidence>
<evidence type="ECO:0000256" key="10">
    <source>
        <dbReference type="HAMAP-Rule" id="MF_00815"/>
    </source>
</evidence>
<gene>
    <name evidence="10" type="primary">atpG</name>
    <name evidence="11" type="ORF">FE251_12180</name>
</gene>
<keyword evidence="12" id="KW-1185">Reference proteome</keyword>
<dbReference type="SUPFAM" id="SSF52943">
    <property type="entry name" value="ATP synthase (F1-ATPase), gamma subunit"/>
    <property type="match status" value="1"/>
</dbReference>
<accession>A0ABX5VP77</accession>
<dbReference type="NCBIfam" id="TIGR01146">
    <property type="entry name" value="ATPsyn_F1gamma"/>
    <property type="match status" value="1"/>
</dbReference>
<evidence type="ECO:0000313" key="11">
    <source>
        <dbReference type="EMBL" id="QDB80055.1"/>
    </source>
</evidence>
<dbReference type="InterPro" id="IPR023632">
    <property type="entry name" value="ATP_synth_F1_gsu_CS"/>
</dbReference>
<evidence type="ECO:0000256" key="8">
    <source>
        <dbReference type="ARBA" id="ARBA00023196"/>
    </source>
</evidence>
<keyword evidence="9 10" id="KW-0066">ATP synthesis</keyword>
<sequence length="297" mass="32410">MGAQQRVYKQRIRSTQTLKKMFRAMELIAASRIGRARDQATKASPYALALTRATSAVAAHAHTGHPLLQERTDTNRVAVLVLTADRGMAGSYTASVLRAADQLIDRLTEQGKEIDLYVVGRRGIGFYSFRGRRVVDSWEGQSDKPDASLAKEIADVVLKAFLAPADEGGVGELHIVFTKFVSMVSQEPFVRRMLPLEVVDGVAEPGAKPLPLYEFEPSAEAVLDQLLPLYVRSRIYNALLQAAASELASRQRAMHTAVENADELIGTYTRLANTARQAEITQELTEIVSGADALAAS</sequence>
<keyword evidence="10" id="KW-1003">Cell membrane</keyword>
<dbReference type="PROSITE" id="PS00153">
    <property type="entry name" value="ATPASE_GAMMA"/>
    <property type="match status" value="1"/>
</dbReference>
<keyword evidence="4 10" id="KW-0813">Transport</keyword>
<comment type="subcellular location">
    <subcellularLocation>
        <location evidence="10">Cell membrane</location>
        <topology evidence="10">Peripheral membrane protein</topology>
    </subcellularLocation>
    <subcellularLocation>
        <location evidence="2">Membrane</location>
        <topology evidence="2">Peripheral membrane protein</topology>
    </subcellularLocation>
</comment>
<organism evidence="11 12">
    <name type="scientific">Georgenia wutianyii</name>
    <dbReference type="NCBI Taxonomy" id="2585135"/>
    <lineage>
        <taxon>Bacteria</taxon>
        <taxon>Bacillati</taxon>
        <taxon>Actinomycetota</taxon>
        <taxon>Actinomycetes</taxon>
        <taxon>Micrococcales</taxon>
        <taxon>Bogoriellaceae</taxon>
        <taxon>Georgenia</taxon>
    </lineage>
</organism>
<evidence type="ECO:0000256" key="3">
    <source>
        <dbReference type="ARBA" id="ARBA00007681"/>
    </source>
</evidence>
<dbReference type="EMBL" id="CP040899">
    <property type="protein sequence ID" value="QDB80055.1"/>
    <property type="molecule type" value="Genomic_DNA"/>
</dbReference>
<dbReference type="InterPro" id="IPR000131">
    <property type="entry name" value="ATP_synth_F1_gsu"/>
</dbReference>
<comment type="similarity">
    <text evidence="3 10">Belongs to the ATPase gamma chain family.</text>
</comment>
<reference evidence="11 12" key="1">
    <citation type="submission" date="2019-05" db="EMBL/GenBank/DDBJ databases">
        <title>Georgenia *** sp. nov., and Georgenia *** sp. nov., isolated from the intestinal contents of plateau pika (Ochotona curzoniae) in the Qinghai-Tibet plateau of China.</title>
        <authorList>
            <person name="Tian Z."/>
        </authorList>
    </citation>
    <scope>NUCLEOTIDE SEQUENCE [LARGE SCALE GENOMIC DNA]</scope>
    <source>
        <strain evidence="11 12">Z294</strain>
    </source>
</reference>
<evidence type="ECO:0000313" key="12">
    <source>
        <dbReference type="Proteomes" id="UP000313948"/>
    </source>
</evidence>
<dbReference type="InterPro" id="IPR035968">
    <property type="entry name" value="ATP_synth_F1_ATPase_gsu"/>
</dbReference>
<keyword evidence="5 10" id="KW-0375">Hydrogen ion transport</keyword>
<evidence type="ECO:0000256" key="1">
    <source>
        <dbReference type="ARBA" id="ARBA00003456"/>
    </source>
</evidence>
<dbReference type="HAMAP" id="MF_00815">
    <property type="entry name" value="ATP_synth_gamma_bact"/>
    <property type="match status" value="1"/>
</dbReference>
<dbReference type="PANTHER" id="PTHR11693">
    <property type="entry name" value="ATP SYNTHASE GAMMA CHAIN"/>
    <property type="match status" value="1"/>
</dbReference>
<dbReference type="Proteomes" id="UP000313948">
    <property type="component" value="Chromosome"/>
</dbReference>
<keyword evidence="7 10" id="KW-0472">Membrane</keyword>
<protein>
    <recommendedName>
        <fullName evidence="10">ATP synthase gamma chain</fullName>
    </recommendedName>
    <alternativeName>
        <fullName evidence="10">ATP synthase F1 sector gamma subunit</fullName>
    </alternativeName>
    <alternativeName>
        <fullName evidence="10">F-ATPase gamma subunit</fullName>
    </alternativeName>
</protein>
<dbReference type="RefSeq" id="WP_139072972.1">
    <property type="nucleotide sequence ID" value="NZ_CP040899.1"/>
</dbReference>
<comment type="subunit">
    <text evidence="10">F-type ATPases have 2 components, CF(1) - the catalytic core - and CF(0) - the membrane proton channel. CF(1) has five subunits: alpha(3), beta(3), gamma(1), delta(1), epsilon(1). CF(0) has three main subunits: a, b and c.</text>
</comment>
<evidence type="ECO:0000256" key="6">
    <source>
        <dbReference type="ARBA" id="ARBA00023065"/>
    </source>
</evidence>